<evidence type="ECO:0000256" key="5">
    <source>
        <dbReference type="SAM" id="SignalP"/>
    </source>
</evidence>
<dbReference type="EC" id="5.2.1.8" evidence="1"/>
<gene>
    <name evidence="7" type="ORF">GCM10008098_15090</name>
</gene>
<dbReference type="GO" id="GO:0016853">
    <property type="term" value="F:isomerase activity"/>
    <property type="evidence" value="ECO:0007669"/>
    <property type="project" value="UniProtKB-KW"/>
</dbReference>
<proteinExistence type="predicted"/>
<evidence type="ECO:0000259" key="6">
    <source>
        <dbReference type="PROSITE" id="PS50072"/>
    </source>
</evidence>
<feature type="signal peptide" evidence="5">
    <location>
        <begin position="1"/>
        <end position="23"/>
    </location>
</feature>
<dbReference type="RefSeq" id="WP_189440507.1">
    <property type="nucleotide sequence ID" value="NZ_BMXT01000001.1"/>
</dbReference>
<dbReference type="Proteomes" id="UP000621898">
    <property type="component" value="Unassembled WGS sequence"/>
</dbReference>
<feature type="region of interest" description="Disordered" evidence="4">
    <location>
        <begin position="104"/>
        <end position="130"/>
    </location>
</feature>
<dbReference type="PROSITE" id="PS50072">
    <property type="entry name" value="CSA_PPIASE_2"/>
    <property type="match status" value="1"/>
</dbReference>
<dbReference type="InterPro" id="IPR029000">
    <property type="entry name" value="Cyclophilin-like_dom_sf"/>
</dbReference>
<keyword evidence="8" id="KW-1185">Reference proteome</keyword>
<evidence type="ECO:0000256" key="1">
    <source>
        <dbReference type="ARBA" id="ARBA00013194"/>
    </source>
</evidence>
<keyword evidence="5" id="KW-0732">Signal</keyword>
<dbReference type="PANTHER" id="PTHR43246">
    <property type="entry name" value="PEPTIDYL-PROLYL CIS-TRANS ISOMERASE CYP38, CHLOROPLASTIC"/>
    <property type="match status" value="1"/>
</dbReference>
<dbReference type="Pfam" id="PF00160">
    <property type="entry name" value="Pro_isomerase"/>
    <property type="match status" value="1"/>
</dbReference>
<evidence type="ECO:0000256" key="3">
    <source>
        <dbReference type="ARBA" id="ARBA00023235"/>
    </source>
</evidence>
<evidence type="ECO:0000256" key="4">
    <source>
        <dbReference type="SAM" id="MobiDB-lite"/>
    </source>
</evidence>
<feature type="chain" id="PRO_5046377368" description="peptidylprolyl isomerase" evidence="5">
    <location>
        <begin position="24"/>
        <end position="316"/>
    </location>
</feature>
<dbReference type="SUPFAM" id="SSF50891">
    <property type="entry name" value="Cyclophilin-like"/>
    <property type="match status" value="1"/>
</dbReference>
<sequence>MLRRHLIAALALTSTLLALPTIAAEQSKPTPTAKELLAKSTSAEWRTPDPQNLIFMQLPTGRVVIELAPDFTPLHAANIRTLVRQHYFDGLAIIRVQDNFVTQWGDPNDDDNGDKSKIRPLGKASKTLPPEFTRPIDPKLAWTALPDGDVYAPEVGFSEGFPAARDPASGQEWLTHCYGAVGVARDVAPETGNGSSLYAVIGQAPRRLDRNLAIAGRVLEGMPLLSGLPRGAEPMGFYTKPAQRITIGSVRLAADIPAKDRPALEVLRTDSPTFAALIEAKRNGHNAFYALPAGKVDLCSIDVPVREPTPAAKAAH</sequence>
<name>A0ABQ2ZTS0_9GAMM</name>
<organism evidence="7 8">
    <name type="scientific">Rhodanobacter panaciterrae</name>
    <dbReference type="NCBI Taxonomy" id="490572"/>
    <lineage>
        <taxon>Bacteria</taxon>
        <taxon>Pseudomonadati</taxon>
        <taxon>Pseudomonadota</taxon>
        <taxon>Gammaproteobacteria</taxon>
        <taxon>Lysobacterales</taxon>
        <taxon>Rhodanobacteraceae</taxon>
        <taxon>Rhodanobacter</taxon>
    </lineage>
</organism>
<evidence type="ECO:0000256" key="2">
    <source>
        <dbReference type="ARBA" id="ARBA00023110"/>
    </source>
</evidence>
<protein>
    <recommendedName>
        <fullName evidence="1">peptidylprolyl isomerase</fullName>
        <ecNumber evidence="1">5.2.1.8</ecNumber>
    </recommendedName>
</protein>
<dbReference type="Gene3D" id="2.40.100.10">
    <property type="entry name" value="Cyclophilin-like"/>
    <property type="match status" value="1"/>
</dbReference>
<dbReference type="InterPro" id="IPR044665">
    <property type="entry name" value="E_coli_cyclophilin_A-like"/>
</dbReference>
<comment type="caution">
    <text evidence="7">The sequence shown here is derived from an EMBL/GenBank/DDBJ whole genome shotgun (WGS) entry which is preliminary data.</text>
</comment>
<feature type="domain" description="PPIase cyclophilin-type" evidence="6">
    <location>
        <begin position="59"/>
        <end position="252"/>
    </location>
</feature>
<evidence type="ECO:0000313" key="8">
    <source>
        <dbReference type="Proteomes" id="UP000621898"/>
    </source>
</evidence>
<keyword evidence="3 7" id="KW-0413">Isomerase</keyword>
<evidence type="ECO:0000313" key="7">
    <source>
        <dbReference type="EMBL" id="GGY22744.1"/>
    </source>
</evidence>
<accession>A0ABQ2ZTS0</accession>
<keyword evidence="2" id="KW-0697">Rotamase</keyword>
<reference evidence="8" key="1">
    <citation type="journal article" date="2019" name="Int. J. Syst. Evol. Microbiol.">
        <title>The Global Catalogue of Microorganisms (GCM) 10K type strain sequencing project: providing services to taxonomists for standard genome sequencing and annotation.</title>
        <authorList>
            <consortium name="The Broad Institute Genomics Platform"/>
            <consortium name="The Broad Institute Genome Sequencing Center for Infectious Disease"/>
            <person name="Wu L."/>
            <person name="Ma J."/>
        </authorList>
    </citation>
    <scope>NUCLEOTIDE SEQUENCE [LARGE SCALE GENOMIC DNA]</scope>
    <source>
        <strain evidence="8">KCTC 22232</strain>
    </source>
</reference>
<dbReference type="InterPro" id="IPR002130">
    <property type="entry name" value="Cyclophilin-type_PPIase_dom"/>
</dbReference>
<dbReference type="EMBL" id="BMXT01000001">
    <property type="protein sequence ID" value="GGY22744.1"/>
    <property type="molecule type" value="Genomic_DNA"/>
</dbReference>